<dbReference type="Proteomes" id="UP001371456">
    <property type="component" value="Unassembled WGS sequence"/>
</dbReference>
<sequence length="206" mass="23557">MEQEIDGIKEMIADLKNSSRSSQNYLKAYLDWFASIGQGNEFNMIFFVRTLIGLALMWYANQDTRKWFSWINMANDFIKQYSLPNRASKGCGLLKRKSIGSPKGIKEHESQKKVAESTLGIYYLNEAQFRDKGKTIVTKAPNAPPLVPEVRKTQTFTPLSEPISFIFEKLRSLGILQPNPHEILSHPFHSAKQYDFHLGMLGHTTN</sequence>
<keyword evidence="2" id="KW-1185">Reference proteome</keyword>
<reference evidence="1 2" key="1">
    <citation type="submission" date="2024-02" db="EMBL/GenBank/DDBJ databases">
        <title>de novo genome assembly of Solanum bulbocastanum strain 11H21.</title>
        <authorList>
            <person name="Hosaka A.J."/>
        </authorList>
    </citation>
    <scope>NUCLEOTIDE SEQUENCE [LARGE SCALE GENOMIC DNA]</scope>
    <source>
        <tissue evidence="1">Young leaves</tissue>
    </source>
</reference>
<gene>
    <name evidence="1" type="ORF">RDI58_017575</name>
</gene>
<comment type="caution">
    <text evidence="1">The sequence shown here is derived from an EMBL/GenBank/DDBJ whole genome shotgun (WGS) entry which is preliminary data.</text>
</comment>
<evidence type="ECO:0000313" key="2">
    <source>
        <dbReference type="Proteomes" id="UP001371456"/>
    </source>
</evidence>
<name>A0AAN8YA40_SOLBU</name>
<dbReference type="AlphaFoldDB" id="A0AAN8YA40"/>
<evidence type="ECO:0008006" key="3">
    <source>
        <dbReference type="Google" id="ProtNLM"/>
    </source>
</evidence>
<organism evidence="1 2">
    <name type="scientific">Solanum bulbocastanum</name>
    <name type="common">Wild potato</name>
    <dbReference type="NCBI Taxonomy" id="147425"/>
    <lineage>
        <taxon>Eukaryota</taxon>
        <taxon>Viridiplantae</taxon>
        <taxon>Streptophyta</taxon>
        <taxon>Embryophyta</taxon>
        <taxon>Tracheophyta</taxon>
        <taxon>Spermatophyta</taxon>
        <taxon>Magnoliopsida</taxon>
        <taxon>eudicotyledons</taxon>
        <taxon>Gunneridae</taxon>
        <taxon>Pentapetalae</taxon>
        <taxon>asterids</taxon>
        <taxon>lamiids</taxon>
        <taxon>Solanales</taxon>
        <taxon>Solanaceae</taxon>
        <taxon>Solanoideae</taxon>
        <taxon>Solaneae</taxon>
        <taxon>Solanum</taxon>
    </lineage>
</organism>
<protein>
    <recommendedName>
        <fullName evidence="3">Retrotransposon gag domain-containing protein</fullName>
    </recommendedName>
</protein>
<accession>A0AAN8YA40</accession>
<evidence type="ECO:0000313" key="1">
    <source>
        <dbReference type="EMBL" id="KAK6784121.1"/>
    </source>
</evidence>
<proteinExistence type="predicted"/>
<dbReference type="EMBL" id="JBANQN010000007">
    <property type="protein sequence ID" value="KAK6784121.1"/>
    <property type="molecule type" value="Genomic_DNA"/>
</dbReference>